<dbReference type="InterPro" id="IPR003594">
    <property type="entry name" value="HATPase_dom"/>
</dbReference>
<evidence type="ECO:0000256" key="7">
    <source>
        <dbReference type="ARBA" id="ARBA00022777"/>
    </source>
</evidence>
<dbReference type="Gene3D" id="3.30.565.10">
    <property type="entry name" value="Histidine kinase-like ATPase, C-terminal domain"/>
    <property type="match status" value="1"/>
</dbReference>
<organism evidence="12 13">
    <name type="scientific">Alkalibacillus flavidus</name>
    <dbReference type="NCBI Taxonomy" id="546021"/>
    <lineage>
        <taxon>Bacteria</taxon>
        <taxon>Bacillati</taxon>
        <taxon>Bacillota</taxon>
        <taxon>Bacilli</taxon>
        <taxon>Bacillales</taxon>
        <taxon>Bacillaceae</taxon>
        <taxon>Alkalibacillus</taxon>
    </lineage>
</organism>
<dbReference type="PROSITE" id="PS50109">
    <property type="entry name" value="HIS_KIN"/>
    <property type="match status" value="1"/>
</dbReference>
<dbReference type="Gene3D" id="3.30.450.20">
    <property type="entry name" value="PAS domain"/>
    <property type="match status" value="1"/>
</dbReference>
<keyword evidence="5 12" id="KW-0808">Transferase</keyword>
<dbReference type="Pfam" id="PF00512">
    <property type="entry name" value="HisKA"/>
    <property type="match status" value="1"/>
</dbReference>
<evidence type="ECO:0000256" key="10">
    <source>
        <dbReference type="SAM" id="Phobius"/>
    </source>
</evidence>
<name>A0ABV2KV81_9BACI</name>
<evidence type="ECO:0000256" key="3">
    <source>
        <dbReference type="ARBA" id="ARBA00012438"/>
    </source>
</evidence>
<sequence length="566" mass="64704">MRTVIEKRTIILYIVFSIIMIVLIGALFNQIARYYVTSAYEDQLMGEAPYIAEQIGQSSMNSKQNTLDDYSRQFNVDLFYENPSEERILHTFQNDQLNVIRTIRNNTDDFGYATLINNRLMMTYTYDNQDYLTITTKPLPLPALSQTIWWSVFAFSLFTAILLWRFGNRLYDSYVEPAIQATETSKELASGNYEARVDELPYGVASELGLLVNRLGRHLQYVTTKYENQNSRLKTVVNNMESGVLLINEKGMTRLVNDAFINQFETKSIPFIGEIYYDVILQDQINNAIQEAIFTEDKLQQTIETHDGRFFELYLAPIKGQESDWRGVVIVSHEITEIKRLERVRKDFVANVSHELKTPVTSIQGFAETLLDAPAMDEEKRGQFLTIIKKETKRLNILVQDLLDLSVLEKEGYSLKRSEFDAQSLVEDVTAVVKSQIEANSLTLKFNCDHELKIKADYYRIYQLMLNLIHNAIQYTEEGGTITLDVLHDGESIVISVSDTGIGIPKSAHERIFERFYRVDKARSRHSGGTGLGLSIVKHIVEAHEGSIALDSEEGHGTTIYVTLPQ</sequence>
<evidence type="ECO:0000313" key="12">
    <source>
        <dbReference type="EMBL" id="MET3682620.1"/>
    </source>
</evidence>
<dbReference type="SUPFAM" id="SSF55874">
    <property type="entry name" value="ATPase domain of HSP90 chaperone/DNA topoisomerase II/histidine kinase"/>
    <property type="match status" value="1"/>
</dbReference>
<keyword evidence="10" id="KW-0812">Transmembrane</keyword>
<keyword evidence="4" id="KW-0597">Phosphoprotein</keyword>
<dbReference type="CDD" id="cd00082">
    <property type="entry name" value="HisKA"/>
    <property type="match status" value="1"/>
</dbReference>
<feature type="transmembrane region" description="Helical" evidence="10">
    <location>
        <begin position="12"/>
        <end position="32"/>
    </location>
</feature>
<feature type="domain" description="Histidine kinase" evidence="11">
    <location>
        <begin position="351"/>
        <end position="566"/>
    </location>
</feature>
<proteinExistence type="predicted"/>
<dbReference type="InterPro" id="IPR036890">
    <property type="entry name" value="HATPase_C_sf"/>
</dbReference>
<dbReference type="InterPro" id="IPR003661">
    <property type="entry name" value="HisK_dim/P_dom"/>
</dbReference>
<keyword evidence="6" id="KW-0547">Nucleotide-binding</keyword>
<comment type="subcellular location">
    <subcellularLocation>
        <location evidence="2">Membrane</location>
    </subcellularLocation>
</comment>
<dbReference type="Proteomes" id="UP001549167">
    <property type="component" value="Unassembled WGS sequence"/>
</dbReference>
<keyword evidence="10" id="KW-1133">Transmembrane helix</keyword>
<protein>
    <recommendedName>
        <fullName evidence="3">histidine kinase</fullName>
        <ecNumber evidence="3">2.7.13.3</ecNumber>
    </recommendedName>
</protein>
<dbReference type="InterPro" id="IPR050351">
    <property type="entry name" value="BphY/WalK/GraS-like"/>
</dbReference>
<dbReference type="EC" id="2.7.13.3" evidence="3"/>
<evidence type="ECO:0000256" key="2">
    <source>
        <dbReference type="ARBA" id="ARBA00004370"/>
    </source>
</evidence>
<keyword evidence="7 12" id="KW-0418">Kinase</keyword>
<dbReference type="EMBL" id="JBEPMX010000002">
    <property type="protein sequence ID" value="MET3682620.1"/>
    <property type="molecule type" value="Genomic_DNA"/>
</dbReference>
<dbReference type="InterPro" id="IPR005467">
    <property type="entry name" value="His_kinase_dom"/>
</dbReference>
<accession>A0ABV2KV81</accession>
<dbReference type="SUPFAM" id="SSF55785">
    <property type="entry name" value="PYP-like sensor domain (PAS domain)"/>
    <property type="match status" value="1"/>
</dbReference>
<dbReference type="GO" id="GO:0004673">
    <property type="term" value="F:protein histidine kinase activity"/>
    <property type="evidence" value="ECO:0007669"/>
    <property type="project" value="UniProtKB-EC"/>
</dbReference>
<dbReference type="SMART" id="SM00387">
    <property type="entry name" value="HATPase_c"/>
    <property type="match status" value="1"/>
</dbReference>
<dbReference type="RefSeq" id="WP_354219234.1">
    <property type="nucleotide sequence ID" value="NZ_JBEPMX010000002.1"/>
</dbReference>
<dbReference type="NCBIfam" id="NF046044">
    <property type="entry name" value="PnpS"/>
    <property type="match status" value="1"/>
</dbReference>
<dbReference type="Pfam" id="PF02518">
    <property type="entry name" value="HATPase_c"/>
    <property type="match status" value="1"/>
</dbReference>
<evidence type="ECO:0000256" key="5">
    <source>
        <dbReference type="ARBA" id="ARBA00022679"/>
    </source>
</evidence>
<dbReference type="Pfam" id="PF08448">
    <property type="entry name" value="PAS_4"/>
    <property type="match status" value="1"/>
</dbReference>
<dbReference type="PANTHER" id="PTHR45453">
    <property type="entry name" value="PHOSPHATE REGULON SENSOR PROTEIN PHOR"/>
    <property type="match status" value="1"/>
</dbReference>
<comment type="caution">
    <text evidence="12">The sequence shown here is derived from an EMBL/GenBank/DDBJ whole genome shotgun (WGS) entry which is preliminary data.</text>
</comment>
<evidence type="ECO:0000256" key="6">
    <source>
        <dbReference type="ARBA" id="ARBA00022741"/>
    </source>
</evidence>
<dbReference type="InterPro" id="IPR004358">
    <property type="entry name" value="Sig_transdc_His_kin-like_C"/>
</dbReference>
<evidence type="ECO:0000313" key="13">
    <source>
        <dbReference type="Proteomes" id="UP001549167"/>
    </source>
</evidence>
<keyword evidence="10" id="KW-0472">Membrane</keyword>
<dbReference type="PANTHER" id="PTHR45453:SF1">
    <property type="entry name" value="PHOSPHATE REGULON SENSOR PROTEIN PHOR"/>
    <property type="match status" value="1"/>
</dbReference>
<evidence type="ECO:0000256" key="9">
    <source>
        <dbReference type="ARBA" id="ARBA00023012"/>
    </source>
</evidence>
<dbReference type="SMART" id="SM00388">
    <property type="entry name" value="HisKA"/>
    <property type="match status" value="1"/>
</dbReference>
<dbReference type="Gene3D" id="1.10.287.130">
    <property type="match status" value="1"/>
</dbReference>
<dbReference type="InterPro" id="IPR036097">
    <property type="entry name" value="HisK_dim/P_sf"/>
</dbReference>
<dbReference type="InterPro" id="IPR035965">
    <property type="entry name" value="PAS-like_dom_sf"/>
</dbReference>
<evidence type="ECO:0000259" key="11">
    <source>
        <dbReference type="PROSITE" id="PS50109"/>
    </source>
</evidence>
<reference evidence="12 13" key="1">
    <citation type="submission" date="2024-06" db="EMBL/GenBank/DDBJ databases">
        <title>Genomic Encyclopedia of Type Strains, Phase IV (KMG-IV): sequencing the most valuable type-strain genomes for metagenomic binning, comparative biology and taxonomic classification.</title>
        <authorList>
            <person name="Goeker M."/>
        </authorList>
    </citation>
    <scope>NUCLEOTIDE SEQUENCE [LARGE SCALE GENOMIC DNA]</scope>
    <source>
        <strain evidence="12 13">DSM 23520</strain>
    </source>
</reference>
<evidence type="ECO:0000256" key="4">
    <source>
        <dbReference type="ARBA" id="ARBA00022553"/>
    </source>
</evidence>
<dbReference type="InterPro" id="IPR013656">
    <property type="entry name" value="PAS_4"/>
</dbReference>
<keyword evidence="8" id="KW-0067">ATP-binding</keyword>
<dbReference type="SUPFAM" id="SSF47384">
    <property type="entry name" value="Homodimeric domain of signal transducing histidine kinase"/>
    <property type="match status" value="1"/>
</dbReference>
<comment type="catalytic activity">
    <reaction evidence="1">
        <text>ATP + protein L-histidine = ADP + protein N-phospho-L-histidine.</text>
        <dbReference type="EC" id="2.7.13.3"/>
    </reaction>
</comment>
<gene>
    <name evidence="12" type="ORF">ABID56_000701</name>
</gene>
<keyword evidence="9" id="KW-0902">Two-component regulatory system</keyword>
<dbReference type="PRINTS" id="PR00344">
    <property type="entry name" value="BCTRLSENSOR"/>
</dbReference>
<keyword evidence="13" id="KW-1185">Reference proteome</keyword>
<evidence type="ECO:0000256" key="8">
    <source>
        <dbReference type="ARBA" id="ARBA00022840"/>
    </source>
</evidence>
<dbReference type="CDD" id="cd00075">
    <property type="entry name" value="HATPase"/>
    <property type="match status" value="1"/>
</dbReference>
<evidence type="ECO:0000256" key="1">
    <source>
        <dbReference type="ARBA" id="ARBA00000085"/>
    </source>
</evidence>